<keyword evidence="4 6" id="KW-0274">FAD</keyword>
<feature type="domain" description="Flavoprotein pyridine nucleotide cytochrome reductase-like FAD-binding" evidence="8">
    <location>
        <begin position="109"/>
        <end position="152"/>
    </location>
</feature>
<feature type="binding site" evidence="6">
    <location>
        <position position="127"/>
    </location>
    <ligand>
        <name>FAD</name>
        <dbReference type="ChEBI" id="CHEBI:57692"/>
    </ligand>
</feature>
<evidence type="ECO:0000256" key="3">
    <source>
        <dbReference type="ARBA" id="ARBA00022630"/>
    </source>
</evidence>
<evidence type="ECO:0000313" key="10">
    <source>
        <dbReference type="Proteomes" id="UP001224775"/>
    </source>
</evidence>
<evidence type="ECO:0000256" key="1">
    <source>
        <dbReference type="ARBA" id="ARBA00001974"/>
    </source>
</evidence>
<organism evidence="9 10">
    <name type="scientific">Skeletonema marinoi</name>
    <dbReference type="NCBI Taxonomy" id="267567"/>
    <lineage>
        <taxon>Eukaryota</taxon>
        <taxon>Sar</taxon>
        <taxon>Stramenopiles</taxon>
        <taxon>Ochrophyta</taxon>
        <taxon>Bacillariophyta</taxon>
        <taxon>Coscinodiscophyceae</taxon>
        <taxon>Thalassiosirophycidae</taxon>
        <taxon>Thalassiosirales</taxon>
        <taxon>Skeletonemataceae</taxon>
        <taxon>Skeletonema</taxon>
        <taxon>Skeletonema marinoi-dohrnii complex</taxon>
    </lineage>
</organism>
<accession>A0AAD8YK67</accession>
<dbReference type="InterPro" id="IPR017938">
    <property type="entry name" value="Riboflavin_synthase-like_b-brl"/>
</dbReference>
<dbReference type="Gene3D" id="2.40.30.10">
    <property type="entry name" value="Translation factors"/>
    <property type="match status" value="1"/>
</dbReference>
<evidence type="ECO:0000259" key="7">
    <source>
        <dbReference type="Pfam" id="PF00175"/>
    </source>
</evidence>
<dbReference type="SUPFAM" id="SSF52343">
    <property type="entry name" value="Ferredoxin reductase-like, C-terminal NADP-linked domain"/>
    <property type="match status" value="1"/>
</dbReference>
<dbReference type="Proteomes" id="UP001224775">
    <property type="component" value="Unassembled WGS sequence"/>
</dbReference>
<keyword evidence="5 9" id="KW-0560">Oxidoreductase</keyword>
<comment type="caution">
    <text evidence="9">The sequence shown here is derived from an EMBL/GenBank/DDBJ whole genome shotgun (WGS) entry which is preliminary data.</text>
</comment>
<gene>
    <name evidence="9" type="ORF">QTG54_001476</name>
</gene>
<dbReference type="Pfam" id="PF00970">
    <property type="entry name" value="FAD_binding_6"/>
    <property type="match status" value="1"/>
</dbReference>
<feature type="binding site" evidence="6">
    <location>
        <position position="129"/>
    </location>
    <ligand>
        <name>FAD</name>
        <dbReference type="ChEBI" id="CHEBI:57692"/>
    </ligand>
</feature>
<dbReference type="CDD" id="cd06183">
    <property type="entry name" value="cyt_b5_reduct_like"/>
    <property type="match status" value="1"/>
</dbReference>
<dbReference type="EC" id="1.6.2.2" evidence="2"/>
<dbReference type="AlphaFoldDB" id="A0AAD8YK67"/>
<feature type="domain" description="Oxidoreductase FAD/NAD(P)-binding" evidence="7">
    <location>
        <begin position="177"/>
        <end position="287"/>
    </location>
</feature>
<dbReference type="InterPro" id="IPR039261">
    <property type="entry name" value="FNR_nucleotide-bd"/>
</dbReference>
<keyword evidence="10" id="KW-1185">Reference proteome</keyword>
<reference evidence="9" key="1">
    <citation type="submission" date="2023-06" db="EMBL/GenBank/DDBJ databases">
        <title>Survivors Of The Sea: Transcriptome response of Skeletonema marinoi to long-term dormancy.</title>
        <authorList>
            <person name="Pinder M.I.M."/>
            <person name="Kourtchenko O."/>
            <person name="Robertson E.K."/>
            <person name="Larsson T."/>
            <person name="Maumus F."/>
            <person name="Osuna-Cruz C.M."/>
            <person name="Vancaester E."/>
            <person name="Stenow R."/>
            <person name="Vandepoele K."/>
            <person name="Ploug H."/>
            <person name="Bruchert V."/>
            <person name="Godhe A."/>
            <person name="Topel M."/>
        </authorList>
    </citation>
    <scope>NUCLEOTIDE SEQUENCE</scope>
    <source>
        <strain evidence="9">R05AC</strain>
    </source>
</reference>
<evidence type="ECO:0000256" key="4">
    <source>
        <dbReference type="ARBA" id="ARBA00022827"/>
    </source>
</evidence>
<name>A0AAD8YK67_9STRA</name>
<evidence type="ECO:0000256" key="6">
    <source>
        <dbReference type="PIRSR" id="PIRSR601834-1"/>
    </source>
</evidence>
<proteinExistence type="predicted"/>
<dbReference type="PANTHER" id="PTHR19370:SF171">
    <property type="entry name" value="NADH-CYTOCHROME B5 REDUCTASE 2"/>
    <property type="match status" value="1"/>
</dbReference>
<dbReference type="InterPro" id="IPR001433">
    <property type="entry name" value="OxRdtase_FAD/NAD-bd"/>
</dbReference>
<protein>
    <recommendedName>
        <fullName evidence="2">cytochrome-b5 reductase</fullName>
        <ecNumber evidence="2">1.6.2.2</ecNumber>
    </recommendedName>
</protein>
<dbReference type="Gene3D" id="3.40.50.80">
    <property type="entry name" value="Nucleotide-binding domain of ferredoxin-NADP reductase (FNR) module"/>
    <property type="match status" value="1"/>
</dbReference>
<feature type="binding site" evidence="6">
    <location>
        <position position="112"/>
    </location>
    <ligand>
        <name>FAD</name>
        <dbReference type="ChEBI" id="CHEBI:57692"/>
    </ligand>
</feature>
<keyword evidence="3 6" id="KW-0285">Flavoprotein</keyword>
<dbReference type="GO" id="GO:0090524">
    <property type="term" value="F:cytochrome-b5 reductase activity, acting on NADH"/>
    <property type="evidence" value="ECO:0007669"/>
    <property type="project" value="UniProtKB-EC"/>
</dbReference>
<dbReference type="PANTHER" id="PTHR19370">
    <property type="entry name" value="NADH-CYTOCHROME B5 REDUCTASE"/>
    <property type="match status" value="1"/>
</dbReference>
<dbReference type="InterPro" id="IPR001834">
    <property type="entry name" value="CBR-like"/>
</dbReference>
<evidence type="ECO:0000256" key="5">
    <source>
        <dbReference type="ARBA" id="ARBA00023002"/>
    </source>
</evidence>
<dbReference type="PRINTS" id="PR00406">
    <property type="entry name" value="CYTB5RDTASE"/>
</dbReference>
<dbReference type="InterPro" id="IPR008333">
    <property type="entry name" value="Cbr1-like_FAD-bd_dom"/>
</dbReference>
<dbReference type="Pfam" id="PF00175">
    <property type="entry name" value="NAD_binding_1"/>
    <property type="match status" value="1"/>
</dbReference>
<evidence type="ECO:0000259" key="8">
    <source>
        <dbReference type="Pfam" id="PF00970"/>
    </source>
</evidence>
<evidence type="ECO:0000256" key="2">
    <source>
        <dbReference type="ARBA" id="ARBA00012011"/>
    </source>
</evidence>
<sequence>MLFSSRLSNHQARKKYIFFFLQLGGVHQAVARSSTASSCQTTKMGVSSYPLLEKWQQSHDSWLLRFGLPTDQKFLGTDPRLPTCISVHHDSSLLDKDKDKDNNKVGLLKKSYSPISHPATERTFDLLVKAYTPVPGGGVGDAICNLRVGQSLVGKLKAERLVHGSPLIGKRWNRIGLVAGGTGIAPLIQLARIILDDPADDTKVYLLSINRNEHDILMRKEIDQLAKDHPNRLYVSYSLTGKNIRSDWEGYIGRGSVDMAKNALPPPSSSDGKTTMIFVCGTDGFRDMWAGPIARAPPLPDGSKGPKIQGDLLGVLKEAGYEASDVFKY</sequence>
<dbReference type="EMBL" id="JATAAI010000002">
    <property type="protein sequence ID" value="KAK1747513.1"/>
    <property type="molecule type" value="Genomic_DNA"/>
</dbReference>
<evidence type="ECO:0000313" key="9">
    <source>
        <dbReference type="EMBL" id="KAK1747513.1"/>
    </source>
</evidence>
<comment type="cofactor">
    <cofactor evidence="1 6">
        <name>FAD</name>
        <dbReference type="ChEBI" id="CHEBI:57692"/>
    </cofactor>
</comment>
<dbReference type="SUPFAM" id="SSF63380">
    <property type="entry name" value="Riboflavin synthase domain-like"/>
    <property type="match status" value="1"/>
</dbReference>
<feature type="binding site" evidence="6">
    <location>
        <position position="139"/>
    </location>
    <ligand>
        <name>FAD</name>
        <dbReference type="ChEBI" id="CHEBI:57692"/>
    </ligand>
</feature>